<dbReference type="Proteomes" id="UP000299102">
    <property type="component" value="Unassembled WGS sequence"/>
</dbReference>
<keyword evidence="2" id="KW-1185">Reference proteome</keyword>
<sequence>MSGTERVERFQERDKFATGRSVDDAAFASNSTAAVPVAVYGCWQKKYVSRSNAVNAPSVDSMCVLFLKDRREKAVWFERYAAESRKRPVIPNVHATLLPVPKSNRISRLCETTPRPLSRRVRAYPRYRPHLGRVYFRTPGSRPRVTAGDAWDRAVLNYASPLQPGPRRLTLYHRCYGIRKLCLASDSVSFDSSDPSRLPFFPVEEKDP</sequence>
<dbReference type="EMBL" id="BGZK01000228">
    <property type="protein sequence ID" value="GBP30081.1"/>
    <property type="molecule type" value="Genomic_DNA"/>
</dbReference>
<gene>
    <name evidence="1" type="ORF">EVAR_14599_1</name>
</gene>
<name>A0A4C1UUC9_EUMVA</name>
<dbReference type="AlphaFoldDB" id="A0A4C1UUC9"/>
<proteinExistence type="predicted"/>
<comment type="caution">
    <text evidence="1">The sequence shown here is derived from an EMBL/GenBank/DDBJ whole genome shotgun (WGS) entry which is preliminary data.</text>
</comment>
<reference evidence="1 2" key="1">
    <citation type="journal article" date="2019" name="Commun. Biol.">
        <title>The bagworm genome reveals a unique fibroin gene that provides high tensile strength.</title>
        <authorList>
            <person name="Kono N."/>
            <person name="Nakamura H."/>
            <person name="Ohtoshi R."/>
            <person name="Tomita M."/>
            <person name="Numata K."/>
            <person name="Arakawa K."/>
        </authorList>
    </citation>
    <scope>NUCLEOTIDE SEQUENCE [LARGE SCALE GENOMIC DNA]</scope>
</reference>
<organism evidence="1 2">
    <name type="scientific">Eumeta variegata</name>
    <name type="common">Bagworm moth</name>
    <name type="synonym">Eumeta japonica</name>
    <dbReference type="NCBI Taxonomy" id="151549"/>
    <lineage>
        <taxon>Eukaryota</taxon>
        <taxon>Metazoa</taxon>
        <taxon>Ecdysozoa</taxon>
        <taxon>Arthropoda</taxon>
        <taxon>Hexapoda</taxon>
        <taxon>Insecta</taxon>
        <taxon>Pterygota</taxon>
        <taxon>Neoptera</taxon>
        <taxon>Endopterygota</taxon>
        <taxon>Lepidoptera</taxon>
        <taxon>Glossata</taxon>
        <taxon>Ditrysia</taxon>
        <taxon>Tineoidea</taxon>
        <taxon>Psychidae</taxon>
        <taxon>Oiketicinae</taxon>
        <taxon>Eumeta</taxon>
    </lineage>
</organism>
<evidence type="ECO:0000313" key="1">
    <source>
        <dbReference type="EMBL" id="GBP30081.1"/>
    </source>
</evidence>
<protein>
    <submittedName>
        <fullName evidence="1">Uncharacterized protein</fullName>
    </submittedName>
</protein>
<evidence type="ECO:0000313" key="2">
    <source>
        <dbReference type="Proteomes" id="UP000299102"/>
    </source>
</evidence>
<accession>A0A4C1UUC9</accession>